<proteinExistence type="predicted"/>
<evidence type="ECO:0000313" key="2">
    <source>
        <dbReference type="EMBL" id="EMY32389.1"/>
    </source>
</evidence>
<gene>
    <name evidence="2" type="ORF">D477_020358</name>
</gene>
<dbReference type="Proteomes" id="UP000010729">
    <property type="component" value="Unassembled WGS sequence"/>
</dbReference>
<keyword evidence="3" id="KW-1185">Reference proteome</keyword>
<reference evidence="2 3" key="1">
    <citation type="journal article" date="2013" name="Genome Announc.">
        <title>Draft Genome Sequence of Arthrobacter crystallopoietes Strain BAB-32, Revealing Genes for Bioremediation.</title>
        <authorList>
            <person name="Joshi M.N."/>
            <person name="Pandit A.S."/>
            <person name="Sharma A."/>
            <person name="Pandya R.V."/>
            <person name="Desai S.M."/>
            <person name="Saxena A.K."/>
            <person name="Bagatharia S.B."/>
        </authorList>
    </citation>
    <scope>NUCLEOTIDE SEQUENCE [LARGE SCALE GENOMIC DNA]</scope>
    <source>
        <strain evidence="2 3">BAB-32</strain>
    </source>
</reference>
<dbReference type="Pfam" id="PF20434">
    <property type="entry name" value="BD-FAE"/>
    <property type="match status" value="1"/>
</dbReference>
<protein>
    <submittedName>
        <fullName evidence="2">Lipase/esterase</fullName>
    </submittedName>
</protein>
<name>N1UXA9_9MICC</name>
<dbReference type="InterPro" id="IPR029058">
    <property type="entry name" value="AB_hydrolase_fold"/>
</dbReference>
<dbReference type="OrthoDB" id="255603at2"/>
<dbReference type="AlphaFoldDB" id="N1UXA9"/>
<sequence length="179" mass="18477">AAGIDALAGAAHGHGLGLNRVVALGHSAGGQLAVWAAGRGLLPSGTPGADPVVPLAAVLSQAGVLDLRRAWELGLSSQAVENFLGCGPDDDPERYRLADPMQRLPLAVPVWAFHSRQDAAVPFELSERYVTAARAAGGEAELLAVPGGHMDVVDPASPAFARILTVLDRLDPDPDEACR</sequence>
<feature type="domain" description="BD-FAE-like" evidence="1">
    <location>
        <begin position="9"/>
        <end position="128"/>
    </location>
</feature>
<dbReference type="RefSeq" id="WP_005274417.1">
    <property type="nucleotide sequence ID" value="NZ_ANPE02000279.1"/>
</dbReference>
<accession>N1UXA9</accession>
<dbReference type="GO" id="GO:0008236">
    <property type="term" value="F:serine-type peptidase activity"/>
    <property type="evidence" value="ECO:0007669"/>
    <property type="project" value="InterPro"/>
</dbReference>
<evidence type="ECO:0000313" key="3">
    <source>
        <dbReference type="Proteomes" id="UP000010729"/>
    </source>
</evidence>
<dbReference type="InterPro" id="IPR049492">
    <property type="entry name" value="BD-FAE-like_dom"/>
</dbReference>
<dbReference type="SUPFAM" id="SSF53474">
    <property type="entry name" value="alpha/beta-Hydrolases"/>
    <property type="match status" value="1"/>
</dbReference>
<comment type="caution">
    <text evidence="2">The sequence shown here is derived from an EMBL/GenBank/DDBJ whole genome shotgun (WGS) entry which is preliminary data.</text>
</comment>
<organism evidence="2 3">
    <name type="scientific">Arthrobacter crystallopoietes BAB-32</name>
    <dbReference type="NCBI Taxonomy" id="1246476"/>
    <lineage>
        <taxon>Bacteria</taxon>
        <taxon>Bacillati</taxon>
        <taxon>Actinomycetota</taxon>
        <taxon>Actinomycetes</taxon>
        <taxon>Micrococcales</taxon>
        <taxon>Micrococcaceae</taxon>
        <taxon>Crystallibacter</taxon>
    </lineage>
</organism>
<dbReference type="Gene3D" id="3.40.50.1820">
    <property type="entry name" value="alpha/beta hydrolase"/>
    <property type="match status" value="1"/>
</dbReference>
<dbReference type="GO" id="GO:0006508">
    <property type="term" value="P:proteolysis"/>
    <property type="evidence" value="ECO:0007669"/>
    <property type="project" value="InterPro"/>
</dbReference>
<evidence type="ECO:0000259" key="1">
    <source>
        <dbReference type="Pfam" id="PF20434"/>
    </source>
</evidence>
<feature type="non-terminal residue" evidence="2">
    <location>
        <position position="1"/>
    </location>
</feature>
<dbReference type="EMBL" id="ANPE02000279">
    <property type="protein sequence ID" value="EMY32389.1"/>
    <property type="molecule type" value="Genomic_DNA"/>
</dbReference>